<dbReference type="InterPro" id="IPR003000">
    <property type="entry name" value="Sirtuin"/>
</dbReference>
<dbReference type="InterPro" id="IPR026590">
    <property type="entry name" value="Ssirtuin_cat_dom"/>
</dbReference>
<accession>A0ABP0HS94</accession>
<evidence type="ECO:0000256" key="9">
    <source>
        <dbReference type="ARBA" id="ARBA00043038"/>
    </source>
</evidence>
<evidence type="ECO:0000313" key="12">
    <source>
        <dbReference type="EMBL" id="CAK8992568.1"/>
    </source>
</evidence>
<evidence type="ECO:0000256" key="5">
    <source>
        <dbReference type="ARBA" id="ARBA00022833"/>
    </source>
</evidence>
<keyword evidence="13" id="KW-1185">Reference proteome</keyword>
<dbReference type="Gene3D" id="3.40.50.1220">
    <property type="entry name" value="TPP-binding domain"/>
    <property type="match status" value="1"/>
</dbReference>
<comment type="cofactor">
    <cofactor evidence="1">
        <name>Zn(2+)</name>
        <dbReference type="ChEBI" id="CHEBI:29105"/>
    </cofactor>
</comment>
<dbReference type="EMBL" id="CAXAMN010001114">
    <property type="protein sequence ID" value="CAK8992568.1"/>
    <property type="molecule type" value="Genomic_DNA"/>
</dbReference>
<dbReference type="InterPro" id="IPR050134">
    <property type="entry name" value="NAD-dep_sirtuin_deacylases"/>
</dbReference>
<dbReference type="Gene3D" id="1.25.40.10">
    <property type="entry name" value="Tetratricopeptide repeat domain"/>
    <property type="match status" value="1"/>
</dbReference>
<organism evidence="12 13">
    <name type="scientific">Durusdinium trenchii</name>
    <dbReference type="NCBI Taxonomy" id="1381693"/>
    <lineage>
        <taxon>Eukaryota</taxon>
        <taxon>Sar</taxon>
        <taxon>Alveolata</taxon>
        <taxon>Dinophyceae</taxon>
        <taxon>Suessiales</taxon>
        <taxon>Symbiodiniaceae</taxon>
        <taxon>Durusdinium</taxon>
    </lineage>
</organism>
<feature type="binding site" evidence="10">
    <location>
        <position position="653"/>
    </location>
    <ligand>
        <name>Zn(2+)</name>
        <dbReference type="ChEBI" id="CHEBI:29105"/>
    </ligand>
</feature>
<evidence type="ECO:0000256" key="7">
    <source>
        <dbReference type="ARBA" id="ARBA00038170"/>
    </source>
</evidence>
<dbReference type="PROSITE" id="PS50305">
    <property type="entry name" value="SIRTUIN"/>
    <property type="match status" value="1"/>
</dbReference>
<evidence type="ECO:0000256" key="2">
    <source>
        <dbReference type="ARBA" id="ARBA00022553"/>
    </source>
</evidence>
<dbReference type="SUPFAM" id="SSF52467">
    <property type="entry name" value="DHS-like NAD/FAD-binding domain"/>
    <property type="match status" value="1"/>
</dbReference>
<evidence type="ECO:0000256" key="8">
    <source>
        <dbReference type="ARBA" id="ARBA00041832"/>
    </source>
</evidence>
<name>A0ABP0HS94_9DINO</name>
<keyword evidence="6" id="KW-0520">NAD</keyword>
<feature type="domain" description="Deacetylase sirtuin-type" evidence="11">
    <location>
        <begin position="528"/>
        <end position="775"/>
    </location>
</feature>
<comment type="caution">
    <text evidence="12">The sequence shown here is derived from an EMBL/GenBank/DDBJ whole genome shotgun (WGS) entry which is preliminary data.</text>
</comment>
<keyword evidence="2" id="KW-0597">Phosphoprotein</keyword>
<evidence type="ECO:0000256" key="3">
    <source>
        <dbReference type="ARBA" id="ARBA00022679"/>
    </source>
</evidence>
<evidence type="ECO:0000256" key="6">
    <source>
        <dbReference type="ARBA" id="ARBA00023027"/>
    </source>
</evidence>
<evidence type="ECO:0000313" key="13">
    <source>
        <dbReference type="Proteomes" id="UP001642484"/>
    </source>
</evidence>
<evidence type="ECO:0000256" key="10">
    <source>
        <dbReference type="PROSITE-ProRule" id="PRU00236"/>
    </source>
</evidence>
<dbReference type="SUPFAM" id="SSF48452">
    <property type="entry name" value="TPR-like"/>
    <property type="match status" value="1"/>
</dbReference>
<keyword evidence="3" id="KW-0808">Transferase</keyword>
<feature type="binding site" evidence="10">
    <location>
        <position position="674"/>
    </location>
    <ligand>
        <name>Zn(2+)</name>
        <dbReference type="ChEBI" id="CHEBI:29105"/>
    </ligand>
</feature>
<feature type="binding site" evidence="10">
    <location>
        <position position="650"/>
    </location>
    <ligand>
        <name>Zn(2+)</name>
        <dbReference type="ChEBI" id="CHEBI:29105"/>
    </ligand>
</feature>
<dbReference type="InterPro" id="IPR029035">
    <property type="entry name" value="DHS-like_NAD/FAD-binding_dom"/>
</dbReference>
<feature type="active site" description="Proton acceptor" evidence="10">
    <location>
        <position position="642"/>
    </location>
</feature>
<dbReference type="PANTHER" id="PTHR11085:SF1">
    <property type="entry name" value="NAD-DEPENDENT PROTEIN DEACETYLASE SIRTUIN-7"/>
    <property type="match status" value="1"/>
</dbReference>
<protein>
    <recommendedName>
        <fullName evidence="9">Regulatory protein SIR2 homolog 7</fullName>
    </recommendedName>
    <alternativeName>
        <fullName evidence="8">SIR2-like protein 7</fullName>
    </alternativeName>
</protein>
<evidence type="ECO:0000256" key="1">
    <source>
        <dbReference type="ARBA" id="ARBA00001947"/>
    </source>
</evidence>
<evidence type="ECO:0000256" key="4">
    <source>
        <dbReference type="ARBA" id="ARBA00022723"/>
    </source>
</evidence>
<dbReference type="PANTHER" id="PTHR11085">
    <property type="entry name" value="NAD-DEPENDENT PROTEIN DEACYLASE SIRTUIN-5, MITOCHONDRIAL-RELATED"/>
    <property type="match status" value="1"/>
</dbReference>
<comment type="similarity">
    <text evidence="7">Belongs to the sirtuin family. Class IV subfamily.</text>
</comment>
<sequence length="775" mass="86538">MSLTPCTAFIPGHLPLQPARHSCTSHTWPKTAAVAVLIAPRTRSVRGWKQRAFLRSGVVSQAPELLEAESEEERLQRMLLDLGEFELLEGSSSELLQRAFTSLRNTKGGKEAKERLPSSSELLGLFASAVLQDPSNVEAIFGMGVFLEVSHRPMEMLRWMDLVLELQPKHLGAWEARSRAQEHRGRLSEALAGYRQLASLDTARTRPRDALLEHQQVYVLPMEVWSEGVAEDLQVAAKNAYDPPRDIASDRSFSVMAWDDVLCEELLRHLEESVKDHFEYIFTNRHVFGADEDHQGPAANMWLPSQRAPSNAAEVAARSILRHLLKEEITEFAGVEYWARVRSFNLGARFHYDADVDAEDELDSDESRKVFIFNFWRRHRPTDSEVQNLEKLMELHYQDLRETPLRPQMLGFSEVSRADFLHSMWILARPEDLPHSSDFGVLVTCYLPVLLPMPSMEQVCAEGGFYRLDWLRAAADVAIAHGRIPRCAQCGQRDPSGRVDERQTRQFYCGSCWAQYENDRLTEYFDSEAELRAKCQRLADLISNARHLIAFTGAGISTGAGIADFRSGINTSLPTGPGLWERPKSASPSNLLEQCAQAEPGPTHRVLQRLWKGGLLKHIISQNVDGLHRKSGVPASALSELHGNIFVERCAKCGHDFERTFNTICPGGYTGRSCEFCGGPLRHSGVGFGDDLPQQVIKEAWAQTEAADLCVALGSSITVTPASEMPSWLARKHRKSSGKGLVIVNLQATPCDSLALLRINGMVDEAVDGMGTWHA</sequence>
<dbReference type="Proteomes" id="UP001642484">
    <property type="component" value="Unassembled WGS sequence"/>
</dbReference>
<gene>
    <name evidence="12" type="ORF">CCMP2556_LOCUS2913</name>
</gene>
<keyword evidence="4 10" id="KW-0479">Metal-binding</keyword>
<reference evidence="12 13" key="1">
    <citation type="submission" date="2024-02" db="EMBL/GenBank/DDBJ databases">
        <authorList>
            <person name="Chen Y."/>
            <person name="Shah S."/>
            <person name="Dougan E. K."/>
            <person name="Thang M."/>
            <person name="Chan C."/>
        </authorList>
    </citation>
    <scope>NUCLEOTIDE SEQUENCE [LARGE SCALE GENOMIC DNA]</scope>
</reference>
<dbReference type="Gene3D" id="2.20.28.200">
    <property type="match status" value="1"/>
</dbReference>
<dbReference type="Pfam" id="PF02146">
    <property type="entry name" value="SIR2"/>
    <property type="match status" value="1"/>
</dbReference>
<evidence type="ECO:0000259" key="11">
    <source>
        <dbReference type="PROSITE" id="PS50305"/>
    </source>
</evidence>
<feature type="binding site" evidence="10">
    <location>
        <position position="677"/>
    </location>
    <ligand>
        <name>Zn(2+)</name>
        <dbReference type="ChEBI" id="CHEBI:29105"/>
    </ligand>
</feature>
<dbReference type="InterPro" id="IPR011990">
    <property type="entry name" value="TPR-like_helical_dom_sf"/>
</dbReference>
<keyword evidence="5 10" id="KW-0862">Zinc</keyword>
<proteinExistence type="inferred from homology"/>